<keyword evidence="2" id="KW-0813">Transport</keyword>
<evidence type="ECO:0000313" key="12">
    <source>
        <dbReference type="Proteomes" id="UP001301731"/>
    </source>
</evidence>
<evidence type="ECO:0000256" key="3">
    <source>
        <dbReference type="ARBA" id="ARBA00022475"/>
    </source>
</evidence>
<keyword evidence="5 11" id="KW-0067">ATP-binding</keyword>
<dbReference type="PANTHER" id="PTHR42711:SF19">
    <property type="entry name" value="DOXORUBICIN RESISTANCE ATP-BINDING PROTEIN DRRA"/>
    <property type="match status" value="1"/>
</dbReference>
<keyword evidence="8" id="KW-0046">Antibiotic resistance</keyword>
<proteinExistence type="inferred from homology"/>
<feature type="domain" description="ABC transporter" evidence="10">
    <location>
        <begin position="17"/>
        <end position="247"/>
    </location>
</feature>
<keyword evidence="7" id="KW-0472">Membrane</keyword>
<dbReference type="SMART" id="SM00382">
    <property type="entry name" value="AAA"/>
    <property type="match status" value="1"/>
</dbReference>
<evidence type="ECO:0000256" key="2">
    <source>
        <dbReference type="ARBA" id="ARBA00022448"/>
    </source>
</evidence>
<sequence>MTTTPTAGPLAEAPPAISAVGLRKSYGDKVVLDGVDLRIPEGTVFALLGPNGAGKTTTVEILSTLVTPDGGEAQVAGCDLAGRPEGVRDAIGVTGQFAAVDNLLTAEENLLLMADLNHLPRRASRERVTALLERFELTEAARKPVSTFSGGMRRKLDLAMTLVGRPRIIFLDEPTTGLDPRSRRTMWEIIRGLVADGVTIFLTTQYLEEADQLADRIAVLDRGRIVAEGTAEELKRLIPGGHIRLRFPDAAQLDAAAAHFTASARDDETLTLRIASDGDLPALRAVLDVLDGAGLRAESLTLHTPDLDDVFLTLTGRSDSLKEAS</sequence>
<gene>
    <name evidence="11" type="ORF">R2D22_05645</name>
</gene>
<dbReference type="InterPro" id="IPR017871">
    <property type="entry name" value="ABC_transporter-like_CS"/>
</dbReference>
<evidence type="ECO:0000256" key="5">
    <source>
        <dbReference type="ARBA" id="ARBA00022840"/>
    </source>
</evidence>
<keyword evidence="6" id="KW-1278">Translocase</keyword>
<dbReference type="PROSITE" id="PS00211">
    <property type="entry name" value="ABC_TRANSPORTER_1"/>
    <property type="match status" value="1"/>
</dbReference>
<dbReference type="PANTHER" id="PTHR42711">
    <property type="entry name" value="ABC TRANSPORTER ATP-BINDING PROTEIN"/>
    <property type="match status" value="1"/>
</dbReference>
<dbReference type="InterPro" id="IPR027417">
    <property type="entry name" value="P-loop_NTPase"/>
</dbReference>
<protein>
    <submittedName>
        <fullName evidence="11">ATP-binding cassette domain-containing protein</fullName>
    </submittedName>
</protein>
<evidence type="ECO:0000256" key="6">
    <source>
        <dbReference type="ARBA" id="ARBA00022967"/>
    </source>
</evidence>
<dbReference type="GO" id="GO:0005524">
    <property type="term" value="F:ATP binding"/>
    <property type="evidence" value="ECO:0007669"/>
    <property type="project" value="UniProtKB-KW"/>
</dbReference>
<evidence type="ECO:0000256" key="8">
    <source>
        <dbReference type="ARBA" id="ARBA00023251"/>
    </source>
</evidence>
<evidence type="ECO:0000259" key="10">
    <source>
        <dbReference type="PROSITE" id="PS50893"/>
    </source>
</evidence>
<evidence type="ECO:0000256" key="1">
    <source>
        <dbReference type="ARBA" id="ARBA00004413"/>
    </source>
</evidence>
<dbReference type="SUPFAM" id="SSF52540">
    <property type="entry name" value="P-loop containing nucleoside triphosphate hydrolases"/>
    <property type="match status" value="1"/>
</dbReference>
<reference evidence="11 12" key="1">
    <citation type="submission" date="2023-10" db="EMBL/GenBank/DDBJ databases">
        <title>The genome sequence of Streptomyces sp. HUAS YS2.</title>
        <authorList>
            <person name="Mo P."/>
        </authorList>
    </citation>
    <scope>NUCLEOTIDE SEQUENCE [LARGE SCALE GENOMIC DNA]</scope>
    <source>
        <strain evidence="11 12">HUAS YS2</strain>
    </source>
</reference>
<dbReference type="Proteomes" id="UP001301731">
    <property type="component" value="Chromosome"/>
</dbReference>
<dbReference type="Gene3D" id="3.40.50.300">
    <property type="entry name" value="P-loop containing nucleotide triphosphate hydrolases"/>
    <property type="match status" value="1"/>
</dbReference>
<keyword evidence="4" id="KW-0547">Nucleotide-binding</keyword>
<comment type="subcellular location">
    <subcellularLocation>
        <location evidence="1">Cell membrane</location>
        <topology evidence="1">Peripheral membrane protein</topology>
        <orientation evidence="1">Cytoplasmic side</orientation>
    </subcellularLocation>
</comment>
<organism evidence="11 12">
    <name type="scientific">Streptomyces solicathayae</name>
    <dbReference type="NCBI Taxonomy" id="3081768"/>
    <lineage>
        <taxon>Bacteria</taxon>
        <taxon>Bacillati</taxon>
        <taxon>Actinomycetota</taxon>
        <taxon>Actinomycetes</taxon>
        <taxon>Kitasatosporales</taxon>
        <taxon>Streptomycetaceae</taxon>
        <taxon>Streptomyces</taxon>
    </lineage>
</organism>
<dbReference type="NCBIfam" id="TIGR01188">
    <property type="entry name" value="drrA"/>
    <property type="match status" value="1"/>
</dbReference>
<dbReference type="Pfam" id="PF00005">
    <property type="entry name" value="ABC_tran"/>
    <property type="match status" value="1"/>
</dbReference>
<dbReference type="InterPro" id="IPR003439">
    <property type="entry name" value="ABC_transporter-like_ATP-bd"/>
</dbReference>
<dbReference type="InterPro" id="IPR050763">
    <property type="entry name" value="ABC_transporter_ATP-binding"/>
</dbReference>
<dbReference type="InterPro" id="IPR003593">
    <property type="entry name" value="AAA+_ATPase"/>
</dbReference>
<evidence type="ECO:0000256" key="7">
    <source>
        <dbReference type="ARBA" id="ARBA00023136"/>
    </source>
</evidence>
<keyword evidence="3" id="KW-1003">Cell membrane</keyword>
<evidence type="ECO:0000256" key="4">
    <source>
        <dbReference type="ARBA" id="ARBA00022741"/>
    </source>
</evidence>
<comment type="similarity">
    <text evidence="9">Belongs to the ABC transporter superfamily. Drug exporter-1 (DrugE1) (TC 3.A.1.105) family.</text>
</comment>
<accession>A0ABZ0M440</accession>
<dbReference type="PROSITE" id="PS50893">
    <property type="entry name" value="ABC_TRANSPORTER_2"/>
    <property type="match status" value="1"/>
</dbReference>
<keyword evidence="12" id="KW-1185">Reference proteome</keyword>
<name>A0ABZ0M440_9ACTN</name>
<dbReference type="EMBL" id="CP137573">
    <property type="protein sequence ID" value="WOX26546.1"/>
    <property type="molecule type" value="Genomic_DNA"/>
</dbReference>
<evidence type="ECO:0000256" key="9">
    <source>
        <dbReference type="ARBA" id="ARBA00049985"/>
    </source>
</evidence>
<evidence type="ECO:0000313" key="11">
    <source>
        <dbReference type="EMBL" id="WOX26546.1"/>
    </source>
</evidence>
<dbReference type="InterPro" id="IPR005894">
    <property type="entry name" value="DrrA"/>
</dbReference>